<feature type="domain" description="tRNA-specific 2-thiouridylase MnmA-like central" evidence="11">
    <location>
        <begin position="168"/>
        <end position="235"/>
    </location>
</feature>
<dbReference type="PANTHER" id="PTHR11933:SF5">
    <property type="entry name" value="MITOCHONDRIAL TRNA-SPECIFIC 2-THIOURIDYLASE 1"/>
    <property type="match status" value="1"/>
</dbReference>
<keyword evidence="4" id="KW-0819">tRNA processing</keyword>
<keyword evidence="5" id="KW-0547">Nucleotide-binding</keyword>
<gene>
    <name evidence="12" type="ORF">UW53_C0034G0010</name>
</gene>
<evidence type="ECO:0000256" key="1">
    <source>
        <dbReference type="ARBA" id="ARBA00011949"/>
    </source>
</evidence>
<dbReference type="GO" id="GO:0002143">
    <property type="term" value="P:tRNA wobble position uridine thiolation"/>
    <property type="evidence" value="ECO:0007669"/>
    <property type="project" value="TreeGrafter"/>
</dbReference>
<evidence type="ECO:0000256" key="4">
    <source>
        <dbReference type="ARBA" id="ARBA00022694"/>
    </source>
</evidence>
<dbReference type="GO" id="GO:0005524">
    <property type="term" value="F:ATP binding"/>
    <property type="evidence" value="ECO:0007669"/>
    <property type="project" value="UniProtKB-KW"/>
</dbReference>
<dbReference type="Proteomes" id="UP000034087">
    <property type="component" value="Unassembled WGS sequence"/>
</dbReference>
<dbReference type="Gene3D" id="2.40.30.10">
    <property type="entry name" value="Translation factors"/>
    <property type="match status" value="1"/>
</dbReference>
<evidence type="ECO:0000256" key="7">
    <source>
        <dbReference type="ARBA" id="ARBA00022884"/>
    </source>
</evidence>
<evidence type="ECO:0000256" key="6">
    <source>
        <dbReference type="ARBA" id="ARBA00022840"/>
    </source>
</evidence>
<protein>
    <recommendedName>
        <fullName evidence="1">tRNA-uridine 2-sulfurtransferase</fullName>
        <ecNumber evidence="1">2.8.1.13</ecNumber>
    </recommendedName>
</protein>
<comment type="caution">
    <text evidence="12">The sequence shown here is derived from an EMBL/GenBank/DDBJ whole genome shotgun (WGS) entry which is preliminary data.</text>
</comment>
<dbReference type="GO" id="GO:0103016">
    <property type="term" value="F:tRNA-uridine 2-sulfurtransferase activity"/>
    <property type="evidence" value="ECO:0007669"/>
    <property type="project" value="UniProtKB-EC"/>
</dbReference>
<dbReference type="SUPFAM" id="SSF52402">
    <property type="entry name" value="Adenine nucleotide alpha hydrolases-like"/>
    <property type="match status" value="1"/>
</dbReference>
<evidence type="ECO:0000313" key="13">
    <source>
        <dbReference type="Proteomes" id="UP000034087"/>
    </source>
</evidence>
<dbReference type="Pfam" id="PF20259">
    <property type="entry name" value="tRNA_Me_trans_M"/>
    <property type="match status" value="1"/>
</dbReference>
<sequence>RLDAMRVAAHLDIPFITLDLGKEYKKEVVDYMVTEYKKGRTPNPDVMCNQHVKFGAFFKKAIAAGADFVATGHYARVAFGDRRLTQTKRGLTQKKTTDKYKLLAGVDTEKDQSYFLWTLTQKELSKTLFPVGGYKKPEVRKLAKKFGLPTAEKKDSQGLCFIGKLDMKDFLKHFIKERQGNVLDDRGNVVGKHDGAVFFTLGERHGFTITQKGVRDMPYYVVAKDMSKNTITVSHTPLQTMNKEANKRIAISQINWTSGMSPKEGEQYRARVRYRQPLERCGIAHADEKSTEIIFTKPQIASPGQSLVFYDGDECLGGGVIE</sequence>
<comment type="catalytic activity">
    <reaction evidence="9">
        <text>S-sulfanyl-L-cysteinyl-[protein] + uridine(34) in tRNA + AH2 + ATP = 2-thiouridine(34) in tRNA + L-cysteinyl-[protein] + A + AMP + diphosphate + H(+)</text>
        <dbReference type="Rhea" id="RHEA:47032"/>
        <dbReference type="Rhea" id="RHEA-COMP:10131"/>
        <dbReference type="Rhea" id="RHEA-COMP:11726"/>
        <dbReference type="Rhea" id="RHEA-COMP:11727"/>
        <dbReference type="Rhea" id="RHEA-COMP:11728"/>
        <dbReference type="ChEBI" id="CHEBI:13193"/>
        <dbReference type="ChEBI" id="CHEBI:15378"/>
        <dbReference type="ChEBI" id="CHEBI:17499"/>
        <dbReference type="ChEBI" id="CHEBI:29950"/>
        <dbReference type="ChEBI" id="CHEBI:30616"/>
        <dbReference type="ChEBI" id="CHEBI:33019"/>
        <dbReference type="ChEBI" id="CHEBI:61963"/>
        <dbReference type="ChEBI" id="CHEBI:65315"/>
        <dbReference type="ChEBI" id="CHEBI:87170"/>
        <dbReference type="ChEBI" id="CHEBI:456215"/>
        <dbReference type="EC" id="2.8.1.13"/>
    </reaction>
</comment>
<accession>A0A0G1IHW0</accession>
<dbReference type="PANTHER" id="PTHR11933">
    <property type="entry name" value="TRNA 5-METHYLAMINOMETHYL-2-THIOURIDYLATE -METHYLTRANSFERASE"/>
    <property type="match status" value="1"/>
</dbReference>
<dbReference type="InterPro" id="IPR046885">
    <property type="entry name" value="MnmA-like_C"/>
</dbReference>
<evidence type="ECO:0000256" key="9">
    <source>
        <dbReference type="ARBA" id="ARBA00051542"/>
    </source>
</evidence>
<dbReference type="AlphaFoldDB" id="A0A0G1IHW0"/>
<organism evidence="12 13">
    <name type="scientific">Candidatus Giovannonibacteria bacterium GW2011_GWA1_44_25</name>
    <dbReference type="NCBI Taxonomy" id="1618645"/>
    <lineage>
        <taxon>Bacteria</taxon>
        <taxon>Candidatus Giovannoniibacteriota</taxon>
    </lineage>
</organism>
<keyword evidence="6" id="KW-0067">ATP-binding</keyword>
<evidence type="ECO:0000313" key="12">
    <source>
        <dbReference type="EMBL" id="KKT58443.1"/>
    </source>
</evidence>
<dbReference type="InterPro" id="IPR023382">
    <property type="entry name" value="MnmA-like_central_sf"/>
</dbReference>
<evidence type="ECO:0000259" key="11">
    <source>
        <dbReference type="Pfam" id="PF20259"/>
    </source>
</evidence>
<reference evidence="12 13" key="1">
    <citation type="journal article" date="2015" name="Nature">
        <title>rRNA introns, odd ribosomes, and small enigmatic genomes across a large radiation of phyla.</title>
        <authorList>
            <person name="Brown C.T."/>
            <person name="Hug L.A."/>
            <person name="Thomas B.C."/>
            <person name="Sharon I."/>
            <person name="Castelle C.J."/>
            <person name="Singh A."/>
            <person name="Wilkins M.J."/>
            <person name="Williams K.H."/>
            <person name="Banfield J.F."/>
        </authorList>
    </citation>
    <scope>NUCLEOTIDE SEQUENCE [LARGE SCALE GENOMIC DNA]</scope>
</reference>
<dbReference type="EC" id="2.8.1.13" evidence="1"/>
<dbReference type="NCBIfam" id="TIGR00420">
    <property type="entry name" value="trmU"/>
    <property type="match status" value="1"/>
</dbReference>
<evidence type="ECO:0000256" key="3">
    <source>
        <dbReference type="ARBA" id="ARBA00022679"/>
    </source>
</evidence>
<dbReference type="InterPro" id="IPR046884">
    <property type="entry name" value="MnmA-like_central"/>
</dbReference>
<feature type="domain" description="tRNA-specific 2-thiouridylase MnmA-like C-terminal" evidence="10">
    <location>
        <begin position="247"/>
        <end position="321"/>
    </location>
</feature>
<name>A0A0G1IHW0_9BACT</name>
<evidence type="ECO:0000256" key="2">
    <source>
        <dbReference type="ARBA" id="ARBA00022555"/>
    </source>
</evidence>
<proteinExistence type="predicted"/>
<keyword evidence="7" id="KW-0694">RNA-binding</keyword>
<dbReference type="Gene3D" id="3.40.50.620">
    <property type="entry name" value="HUPs"/>
    <property type="match status" value="1"/>
</dbReference>
<dbReference type="Gene3D" id="2.30.30.280">
    <property type="entry name" value="Adenine nucleotide alpha hydrolases-like domains"/>
    <property type="match status" value="1"/>
</dbReference>
<dbReference type="PATRIC" id="fig|1618645.3.peg.1132"/>
<dbReference type="InterPro" id="IPR014729">
    <property type="entry name" value="Rossmann-like_a/b/a_fold"/>
</dbReference>
<evidence type="ECO:0000256" key="8">
    <source>
        <dbReference type="ARBA" id="ARBA00023157"/>
    </source>
</evidence>
<evidence type="ECO:0000259" key="10">
    <source>
        <dbReference type="Pfam" id="PF20258"/>
    </source>
</evidence>
<dbReference type="NCBIfam" id="NF001138">
    <property type="entry name" value="PRK00143.1"/>
    <property type="match status" value="1"/>
</dbReference>
<evidence type="ECO:0000256" key="5">
    <source>
        <dbReference type="ARBA" id="ARBA00022741"/>
    </source>
</evidence>
<dbReference type="Pfam" id="PF20258">
    <property type="entry name" value="tRNA_Me_trans_C"/>
    <property type="match status" value="1"/>
</dbReference>
<keyword evidence="8" id="KW-1015">Disulfide bond</keyword>
<keyword evidence="3" id="KW-0808">Transferase</keyword>
<feature type="non-terminal residue" evidence="12">
    <location>
        <position position="1"/>
    </location>
</feature>
<dbReference type="EMBL" id="LCIR01000034">
    <property type="protein sequence ID" value="KKT58443.1"/>
    <property type="molecule type" value="Genomic_DNA"/>
</dbReference>
<dbReference type="CDD" id="cd01998">
    <property type="entry name" value="MnmA_TRMU-like"/>
    <property type="match status" value="1"/>
</dbReference>
<dbReference type="Pfam" id="PF03054">
    <property type="entry name" value="tRNA_Me_trans"/>
    <property type="match status" value="1"/>
</dbReference>
<keyword evidence="2" id="KW-0820">tRNA-binding</keyword>
<dbReference type="InterPro" id="IPR004506">
    <property type="entry name" value="MnmA-like"/>
</dbReference>
<dbReference type="GO" id="GO:0000049">
    <property type="term" value="F:tRNA binding"/>
    <property type="evidence" value="ECO:0007669"/>
    <property type="project" value="UniProtKB-KW"/>
</dbReference>